<evidence type="ECO:0000313" key="1">
    <source>
        <dbReference type="EMBL" id="JAH23886.1"/>
    </source>
</evidence>
<accession>A0A0E9R414</accession>
<sequence>MGSKHSVPDSARAFSGGNSLCFASVPSIVNSVTGDETLYPKKCYFVL</sequence>
<reference evidence="1" key="1">
    <citation type="submission" date="2014-11" db="EMBL/GenBank/DDBJ databases">
        <authorList>
            <person name="Amaro Gonzalez C."/>
        </authorList>
    </citation>
    <scope>NUCLEOTIDE SEQUENCE</scope>
</reference>
<protein>
    <submittedName>
        <fullName evidence="1">Uncharacterized protein</fullName>
    </submittedName>
</protein>
<dbReference type="EMBL" id="GBXM01084691">
    <property type="protein sequence ID" value="JAH23886.1"/>
    <property type="molecule type" value="Transcribed_RNA"/>
</dbReference>
<proteinExistence type="predicted"/>
<organism evidence="1">
    <name type="scientific">Anguilla anguilla</name>
    <name type="common">European freshwater eel</name>
    <name type="synonym">Muraena anguilla</name>
    <dbReference type="NCBI Taxonomy" id="7936"/>
    <lineage>
        <taxon>Eukaryota</taxon>
        <taxon>Metazoa</taxon>
        <taxon>Chordata</taxon>
        <taxon>Craniata</taxon>
        <taxon>Vertebrata</taxon>
        <taxon>Euteleostomi</taxon>
        <taxon>Actinopterygii</taxon>
        <taxon>Neopterygii</taxon>
        <taxon>Teleostei</taxon>
        <taxon>Anguilliformes</taxon>
        <taxon>Anguillidae</taxon>
        <taxon>Anguilla</taxon>
    </lineage>
</organism>
<reference evidence="1" key="2">
    <citation type="journal article" date="2015" name="Fish Shellfish Immunol.">
        <title>Early steps in the European eel (Anguilla anguilla)-Vibrio vulnificus interaction in the gills: Role of the RtxA13 toxin.</title>
        <authorList>
            <person name="Callol A."/>
            <person name="Pajuelo D."/>
            <person name="Ebbesson L."/>
            <person name="Teles M."/>
            <person name="MacKenzie S."/>
            <person name="Amaro C."/>
        </authorList>
    </citation>
    <scope>NUCLEOTIDE SEQUENCE</scope>
</reference>
<name>A0A0E9R414_ANGAN</name>
<dbReference type="AlphaFoldDB" id="A0A0E9R414"/>